<dbReference type="InterPro" id="IPR005116">
    <property type="entry name" value="Transp-assoc_OB_typ1"/>
</dbReference>
<evidence type="ECO:0000313" key="3">
    <source>
        <dbReference type="EMBL" id="GAI23523.1"/>
    </source>
</evidence>
<dbReference type="GO" id="GO:0015689">
    <property type="term" value="P:molybdate ion transport"/>
    <property type="evidence" value="ECO:0007669"/>
    <property type="project" value="InterPro"/>
</dbReference>
<dbReference type="InterPro" id="IPR004606">
    <property type="entry name" value="Mop_domain"/>
</dbReference>
<proteinExistence type="predicted"/>
<keyword evidence="1" id="KW-0500">Molybdenum</keyword>
<dbReference type="PROSITE" id="PS51866">
    <property type="entry name" value="MOP"/>
    <property type="match status" value="1"/>
</dbReference>
<sequence length="91" mass="10270">LAVASELRGKWHASVRLEDILISHQPLHSSARNSFCGIINHVMDKGSTLYLTVNLPPDFTCLVTRRSFEEMGLAKNQRVYITFKASAIHIF</sequence>
<organism evidence="3">
    <name type="scientific">marine sediment metagenome</name>
    <dbReference type="NCBI Taxonomy" id="412755"/>
    <lineage>
        <taxon>unclassified sequences</taxon>
        <taxon>metagenomes</taxon>
        <taxon>ecological metagenomes</taxon>
    </lineage>
</organism>
<gene>
    <name evidence="3" type="ORF">S06H3_29744</name>
</gene>
<reference evidence="3" key="1">
    <citation type="journal article" date="2014" name="Front. Microbiol.">
        <title>High frequency of phylogenetically diverse reductive dehalogenase-homologous genes in deep subseafloor sedimentary metagenomes.</title>
        <authorList>
            <person name="Kawai M."/>
            <person name="Futagami T."/>
            <person name="Toyoda A."/>
            <person name="Takaki Y."/>
            <person name="Nishi S."/>
            <person name="Hori S."/>
            <person name="Arai W."/>
            <person name="Tsubouchi T."/>
            <person name="Morono Y."/>
            <person name="Uchiyama I."/>
            <person name="Ito T."/>
            <person name="Fujiyama A."/>
            <person name="Inagaki F."/>
            <person name="Takami H."/>
        </authorList>
    </citation>
    <scope>NUCLEOTIDE SEQUENCE</scope>
    <source>
        <strain evidence="3">Expedition CK06-06</strain>
    </source>
</reference>
<dbReference type="InterPro" id="IPR008995">
    <property type="entry name" value="Mo/tungstate-bd_C_term_dom"/>
</dbReference>
<dbReference type="AlphaFoldDB" id="X1LWV5"/>
<name>X1LWV5_9ZZZZ</name>
<protein>
    <recommendedName>
        <fullName evidence="2">Mop domain-containing protein</fullName>
    </recommendedName>
</protein>
<dbReference type="SUPFAM" id="SSF50331">
    <property type="entry name" value="MOP-like"/>
    <property type="match status" value="1"/>
</dbReference>
<feature type="domain" description="Mop" evidence="2">
    <location>
        <begin position="28"/>
        <end position="91"/>
    </location>
</feature>
<dbReference type="EMBL" id="BARV01017453">
    <property type="protein sequence ID" value="GAI23523.1"/>
    <property type="molecule type" value="Genomic_DNA"/>
</dbReference>
<evidence type="ECO:0000259" key="2">
    <source>
        <dbReference type="PROSITE" id="PS51866"/>
    </source>
</evidence>
<evidence type="ECO:0000256" key="1">
    <source>
        <dbReference type="ARBA" id="ARBA00022505"/>
    </source>
</evidence>
<dbReference type="Gene3D" id="2.40.50.100">
    <property type="match status" value="1"/>
</dbReference>
<dbReference type="Pfam" id="PF03459">
    <property type="entry name" value="TOBE"/>
    <property type="match status" value="1"/>
</dbReference>
<feature type="non-terminal residue" evidence="3">
    <location>
        <position position="1"/>
    </location>
</feature>
<accession>X1LWV5</accession>
<comment type="caution">
    <text evidence="3">The sequence shown here is derived from an EMBL/GenBank/DDBJ whole genome shotgun (WGS) entry which is preliminary data.</text>
</comment>